<evidence type="ECO:0000256" key="2">
    <source>
        <dbReference type="SAM" id="MobiDB-lite"/>
    </source>
</evidence>
<dbReference type="Proteomes" id="UP000076858">
    <property type="component" value="Unassembled WGS sequence"/>
</dbReference>
<dbReference type="Pfam" id="PF10523">
    <property type="entry name" value="BEN"/>
    <property type="match status" value="1"/>
</dbReference>
<comment type="caution">
    <text evidence="4">The sequence shown here is derived from an EMBL/GenBank/DDBJ whole genome shotgun (WGS) entry which is preliminary data.</text>
</comment>
<proteinExistence type="predicted"/>
<keyword evidence="1" id="KW-0175">Coiled coil</keyword>
<dbReference type="OrthoDB" id="7549404at2759"/>
<feature type="region of interest" description="Disordered" evidence="2">
    <location>
        <begin position="577"/>
        <end position="609"/>
    </location>
</feature>
<organism evidence="4 5">
    <name type="scientific">Daphnia magna</name>
    <dbReference type="NCBI Taxonomy" id="35525"/>
    <lineage>
        <taxon>Eukaryota</taxon>
        <taxon>Metazoa</taxon>
        <taxon>Ecdysozoa</taxon>
        <taxon>Arthropoda</taxon>
        <taxon>Crustacea</taxon>
        <taxon>Branchiopoda</taxon>
        <taxon>Diplostraca</taxon>
        <taxon>Cladocera</taxon>
        <taxon>Anomopoda</taxon>
        <taxon>Daphniidae</taxon>
        <taxon>Daphnia</taxon>
    </lineage>
</organism>
<dbReference type="GO" id="GO:0003677">
    <property type="term" value="F:DNA binding"/>
    <property type="evidence" value="ECO:0007669"/>
    <property type="project" value="InterPro"/>
</dbReference>
<dbReference type="PROSITE" id="PS51457">
    <property type="entry name" value="BEN"/>
    <property type="match status" value="1"/>
</dbReference>
<feature type="region of interest" description="Disordered" evidence="2">
    <location>
        <begin position="658"/>
        <end position="751"/>
    </location>
</feature>
<keyword evidence="5" id="KW-1185">Reference proteome</keyword>
<sequence length="1005" mass="113948">MLCLAYKLKYHLSNEAFKDHLKIIQIATESTAAEIESAAKCVEKYDHLLMDVKKIFVCANKNCDAILEIGKDGLPKQKQRCRHPFDKSRSCYVLVLPIEQQLKFFLESGGMKLRKETTGYDGTTLGDVQSGKCYREKVRGDGSENQVIFTAQLNVDGAQSFKKSKFGIWPFMGVINEIPYGARRAHMILMALWFGNKKPPRGPFLDTSIAELKHLGSSGMKFGELTVFLRPLVLTTDSMARTVFLDGTICRGEFGCDFCLHAGETTKIGRGSARVYPEPTTNPTFPLRTIEQHEKDLMVITIALEMGKPVHGIKGPSPFLALTFFDYVTAQVPDYLHSVCQGAIKCLLEFWTDSKYHTELWHLNKHKLAIIDARLSQMRPPYEVTRTSALVSNLGDWKASEYRAFALYYFSALEDLLPKQFYDHFLCLVYGLQVLLQEEVAVERVKEVEFIFQYFVREAEVLYGRKRIRYNFHLLTHLVQSALNWGLPWSNSTFIPEWFNGELISLKNGTQCVAEQMVKSFLLKKACIVEEVAEYFTKGSLLFPYQSRFCFCCAEDRDVVVAVRDAMVPPISVKKAVAKKSTPKSSATQKHGTGHKSTSPPRNLPVEKSATVIRKTMGISEEDMEGLDCHLITGENEDKSDTSADSSLDHDDNQQRFFSSESEDEDLIPPTPPPPPMKRKRGDQSFKSSSDTKSKRNSSHNKENSSVTPRRNEKSSAKNSDPQILTSLDVNIVDTPPSSTTKENPKRVQDEQWTELVDAEFHGRNEYMDQIDELKKEISFLNEQIRNSTFDLEIERRDFDDRISEKDATILRLQEEVKSLKEMNPLALSKSLNEGLVILQSTLETLTISQLNSEQSRVQLQSESSRRTNKVKLHKDYDTTINQNELAIAVSYGKSGSKKKDMSKMINVIMEALWDREFMSKHSLTGKKAPTDKSNNPAKEALPKDDVQAITSFVVEFWATKHKLAIDPSMVHPCITSKLLGEHTANKSREKLVVEDDDDDQQLQQ</sequence>
<dbReference type="PANTHER" id="PTHR46579:SF1">
    <property type="entry name" value="F5_8 TYPE C DOMAIN-CONTAINING PROTEIN"/>
    <property type="match status" value="1"/>
</dbReference>
<protein>
    <recommendedName>
        <fullName evidence="3">BEN domain-containing protein</fullName>
    </recommendedName>
</protein>
<evidence type="ECO:0000259" key="3">
    <source>
        <dbReference type="PROSITE" id="PS51457"/>
    </source>
</evidence>
<name>A0A162RBJ8_9CRUS</name>
<feature type="region of interest" description="Disordered" evidence="2">
    <location>
        <begin position="986"/>
        <end position="1005"/>
    </location>
</feature>
<evidence type="ECO:0000256" key="1">
    <source>
        <dbReference type="SAM" id="Coils"/>
    </source>
</evidence>
<dbReference type="PANTHER" id="PTHR46579">
    <property type="entry name" value="F5/8 TYPE C DOMAIN-CONTAINING PROTEIN-RELATED"/>
    <property type="match status" value="1"/>
</dbReference>
<dbReference type="STRING" id="35525.A0A162RBJ8"/>
<dbReference type="AlphaFoldDB" id="A0A162RBJ8"/>
<dbReference type="EMBL" id="LRGB01000201">
    <property type="protein sequence ID" value="KZS20381.1"/>
    <property type="molecule type" value="Genomic_DNA"/>
</dbReference>
<feature type="domain" description="BEN" evidence="3">
    <location>
        <begin position="876"/>
        <end position="991"/>
    </location>
</feature>
<dbReference type="Gene3D" id="1.10.10.2590">
    <property type="entry name" value="BEN domain"/>
    <property type="match status" value="1"/>
</dbReference>
<dbReference type="InterPro" id="IPR018379">
    <property type="entry name" value="BEN_domain"/>
</dbReference>
<feature type="region of interest" description="Disordered" evidence="2">
    <location>
        <begin position="924"/>
        <end position="943"/>
    </location>
</feature>
<evidence type="ECO:0000313" key="4">
    <source>
        <dbReference type="EMBL" id="KZS20381.1"/>
    </source>
</evidence>
<evidence type="ECO:0000313" key="5">
    <source>
        <dbReference type="Proteomes" id="UP000076858"/>
    </source>
</evidence>
<reference evidence="4 5" key="1">
    <citation type="submission" date="2016-03" db="EMBL/GenBank/DDBJ databases">
        <title>EvidentialGene: Evidence-directed Construction of Genes on Genomes.</title>
        <authorList>
            <person name="Gilbert D.G."/>
            <person name="Choi J.-H."/>
            <person name="Mockaitis K."/>
            <person name="Colbourne J."/>
            <person name="Pfrender M."/>
        </authorList>
    </citation>
    <scope>NUCLEOTIDE SEQUENCE [LARGE SCALE GENOMIC DNA]</scope>
    <source>
        <strain evidence="4 5">Xinb3</strain>
        <tissue evidence="4">Complete organism</tissue>
    </source>
</reference>
<feature type="compositionally biased region" description="Polar residues" evidence="2">
    <location>
        <begin position="583"/>
        <end position="601"/>
    </location>
</feature>
<feature type="coiled-coil region" evidence="1">
    <location>
        <begin position="764"/>
        <end position="823"/>
    </location>
</feature>
<gene>
    <name evidence="4" type="ORF">APZ42_012944</name>
</gene>
<accession>A0A162RBJ8</accession>
<feature type="compositionally biased region" description="Acidic residues" evidence="2">
    <location>
        <begin position="995"/>
        <end position="1005"/>
    </location>
</feature>
<feature type="compositionally biased region" description="Polar residues" evidence="2">
    <location>
        <begin position="717"/>
        <end position="729"/>
    </location>
</feature>